<dbReference type="RefSeq" id="WP_015157754.1">
    <property type="nucleotide sequence ID" value="NC_019697.1"/>
</dbReference>
<dbReference type="eggNOG" id="COG3659">
    <property type="taxonomic scope" value="Bacteria"/>
</dbReference>
<protein>
    <submittedName>
        <fullName evidence="1">Uncharacterized protein</fullName>
    </submittedName>
</protein>
<reference evidence="1 2" key="1">
    <citation type="submission" date="2012-05" db="EMBL/GenBank/DDBJ databases">
        <title>Finished chromosome of genome of Chamaesiphon sp. PCC 6605.</title>
        <authorList>
            <consortium name="US DOE Joint Genome Institute"/>
            <person name="Gugger M."/>
            <person name="Coursin T."/>
            <person name="Rippka R."/>
            <person name="Tandeau De Marsac N."/>
            <person name="Huntemann M."/>
            <person name="Wei C.-L."/>
            <person name="Han J."/>
            <person name="Detter J.C."/>
            <person name="Han C."/>
            <person name="Tapia R."/>
            <person name="Chen A."/>
            <person name="Kyrpides N."/>
            <person name="Mavromatis K."/>
            <person name="Markowitz V."/>
            <person name="Szeto E."/>
            <person name="Ivanova N."/>
            <person name="Pagani I."/>
            <person name="Pati A."/>
            <person name="Goodwin L."/>
            <person name="Nordberg H.P."/>
            <person name="Cantor M.N."/>
            <person name="Hua S.X."/>
            <person name="Woyke T."/>
            <person name="Kerfeld C.A."/>
        </authorList>
    </citation>
    <scope>NUCLEOTIDE SEQUENCE [LARGE SCALE GENOMIC DNA]</scope>
    <source>
        <strain evidence="2">ATCC 27169 / PCC 6605</strain>
    </source>
</reference>
<organism evidence="1 2">
    <name type="scientific">Chamaesiphon minutus (strain ATCC 27169 / PCC 6605)</name>
    <dbReference type="NCBI Taxonomy" id="1173020"/>
    <lineage>
        <taxon>Bacteria</taxon>
        <taxon>Bacillati</taxon>
        <taxon>Cyanobacteriota</taxon>
        <taxon>Cyanophyceae</taxon>
        <taxon>Gomontiellales</taxon>
        <taxon>Chamaesiphonaceae</taxon>
        <taxon>Chamaesiphon</taxon>
    </lineage>
</organism>
<dbReference type="PANTHER" id="PTHR43308">
    <property type="entry name" value="OUTER MEMBRANE PROTEIN ALPHA-RELATED"/>
    <property type="match status" value="1"/>
</dbReference>
<dbReference type="HOGENOM" id="CLU_1140974_0_0_3"/>
<accession>K9UBF6</accession>
<dbReference type="STRING" id="1173020.Cha6605_0257"/>
<dbReference type="KEGG" id="cmp:Cha6605_0257"/>
<sequence length="243" mass="27763">MHYLSKIFRLSAIAIVTLVLKINVIQPAVANIPNSVVKSSLHLAERIDFDTKPTITSVNQFKDVQPTDNHFMALQSLTERYRILVVYKDGNFHSEIPLSRGQFALFLNEGLERIDELVTLLNEQTNNKYRGYQGAYKRFSANNLKLKSVAQLKDLTPSSPYFKAVKSLTERYGVNFADRDGRLRLDRPVTEKEVQDWLDGVFKIGKKTNLNYSNKQPINRGQFVIKFNDALDDINTRLGALPK</sequence>
<evidence type="ECO:0000313" key="1">
    <source>
        <dbReference type="EMBL" id="AFY91559.1"/>
    </source>
</evidence>
<name>K9UBF6_CHAP6</name>
<proteinExistence type="predicted"/>
<dbReference type="PANTHER" id="PTHR43308:SF1">
    <property type="entry name" value="OUTER MEMBRANE PROTEIN ALPHA"/>
    <property type="match status" value="1"/>
</dbReference>
<keyword evidence="2" id="KW-1185">Reference proteome</keyword>
<dbReference type="AlphaFoldDB" id="K9UBF6"/>
<gene>
    <name evidence="1" type="ORF">Cha6605_0257</name>
</gene>
<dbReference type="Proteomes" id="UP000010366">
    <property type="component" value="Chromosome"/>
</dbReference>
<dbReference type="InterPro" id="IPR051465">
    <property type="entry name" value="Cell_Envelope_Struct_Comp"/>
</dbReference>
<dbReference type="OrthoDB" id="468251at2"/>
<dbReference type="EMBL" id="CP003600">
    <property type="protein sequence ID" value="AFY91559.1"/>
    <property type="molecule type" value="Genomic_DNA"/>
</dbReference>
<evidence type="ECO:0000313" key="2">
    <source>
        <dbReference type="Proteomes" id="UP000010366"/>
    </source>
</evidence>